<gene>
    <name evidence="2" type="ORF">UA74_21555</name>
</gene>
<feature type="compositionally biased region" description="Basic and acidic residues" evidence="1">
    <location>
        <begin position="32"/>
        <end position="44"/>
    </location>
</feature>
<dbReference type="AlphaFoldDB" id="A0AAC9LES4"/>
<evidence type="ECO:0000313" key="2">
    <source>
        <dbReference type="EMBL" id="APU16336.1"/>
    </source>
</evidence>
<keyword evidence="3" id="KW-1185">Reference proteome</keyword>
<accession>A0AAC9LES4</accession>
<sequence length="92" mass="9607">MNADQRPSPMVLSSRRAPGSDSGAPYAVSERSAADHAVSDHTGSDHATAIAEVEEAVRLLDGLDELETAAHVARFDSVHAALSEALSGIDRI</sequence>
<feature type="region of interest" description="Disordered" evidence="1">
    <location>
        <begin position="1"/>
        <end position="46"/>
    </location>
</feature>
<reference evidence="3" key="1">
    <citation type="submission" date="2016-06" db="EMBL/GenBank/DDBJ databases">
        <title>Complete genome sequence of Actinoalloteichus fjordicus DSM 46855 (=ADI127-17), type strain of the new species Actinoalloteichus fjordicus.</title>
        <authorList>
            <person name="Ruckert C."/>
            <person name="Nouioui I."/>
            <person name="Willmese J."/>
            <person name="van Wezel G."/>
            <person name="Klenk H.-P."/>
            <person name="Kalinowski J."/>
            <person name="Zotchev S.B."/>
        </authorList>
    </citation>
    <scope>NUCLEOTIDE SEQUENCE [LARGE SCALE GENOMIC DNA]</scope>
    <source>
        <strain evidence="3">ADI127-7</strain>
    </source>
</reference>
<protein>
    <submittedName>
        <fullName evidence="2">Uncharacterized protein</fullName>
    </submittedName>
</protein>
<proteinExistence type="predicted"/>
<dbReference type="KEGG" id="acad:UA74_21555"/>
<dbReference type="EMBL" id="CP016076">
    <property type="protein sequence ID" value="APU16336.1"/>
    <property type="molecule type" value="Genomic_DNA"/>
</dbReference>
<dbReference type="Proteomes" id="UP000185511">
    <property type="component" value="Chromosome"/>
</dbReference>
<evidence type="ECO:0000313" key="3">
    <source>
        <dbReference type="Proteomes" id="UP000185511"/>
    </source>
</evidence>
<name>A0AAC9LES4_9PSEU</name>
<organism evidence="2 3">
    <name type="scientific">Actinoalloteichus fjordicus</name>
    <dbReference type="NCBI Taxonomy" id="1612552"/>
    <lineage>
        <taxon>Bacteria</taxon>
        <taxon>Bacillati</taxon>
        <taxon>Actinomycetota</taxon>
        <taxon>Actinomycetes</taxon>
        <taxon>Pseudonocardiales</taxon>
        <taxon>Pseudonocardiaceae</taxon>
        <taxon>Actinoalloteichus</taxon>
    </lineage>
</organism>
<evidence type="ECO:0000256" key="1">
    <source>
        <dbReference type="SAM" id="MobiDB-lite"/>
    </source>
</evidence>